<comment type="caution">
    <text evidence="1">The sequence shown here is derived from an EMBL/GenBank/DDBJ whole genome shotgun (WGS) entry which is preliminary data.</text>
</comment>
<sequence>MDLLLISSFVRLVFAKDIKNLWMVVSLPRPSHVLVMRILPRGVKNRRRGTKKPYSRSIVGTTWKLSRRRDREAEKFVIFARKVHWYQN</sequence>
<dbReference type="OrthoDB" id="1727108at2759"/>
<accession>A0A8K0MTR1</accession>
<dbReference type="EMBL" id="VOIH02000001">
    <property type="protein sequence ID" value="KAF3457310.1"/>
    <property type="molecule type" value="Genomic_DNA"/>
</dbReference>
<proteinExistence type="predicted"/>
<evidence type="ECO:0000313" key="2">
    <source>
        <dbReference type="Proteomes" id="UP000796880"/>
    </source>
</evidence>
<keyword evidence="2" id="KW-1185">Reference proteome</keyword>
<evidence type="ECO:0000313" key="1">
    <source>
        <dbReference type="EMBL" id="KAF3457310.1"/>
    </source>
</evidence>
<protein>
    <submittedName>
        <fullName evidence="1">Uncharacterized protein</fullName>
    </submittedName>
</protein>
<reference evidence="1" key="1">
    <citation type="submission" date="2020-03" db="EMBL/GenBank/DDBJ databases">
        <title>A high-quality chromosome-level genome assembly of a woody plant with both climbing and erect habits, Rhamnella rubrinervis.</title>
        <authorList>
            <person name="Lu Z."/>
            <person name="Yang Y."/>
            <person name="Zhu X."/>
            <person name="Sun Y."/>
        </authorList>
    </citation>
    <scope>NUCLEOTIDE SEQUENCE</scope>
    <source>
        <strain evidence="1">BYM</strain>
        <tissue evidence="1">Leaf</tissue>
    </source>
</reference>
<organism evidence="1 2">
    <name type="scientific">Rhamnella rubrinervis</name>
    <dbReference type="NCBI Taxonomy" id="2594499"/>
    <lineage>
        <taxon>Eukaryota</taxon>
        <taxon>Viridiplantae</taxon>
        <taxon>Streptophyta</taxon>
        <taxon>Embryophyta</taxon>
        <taxon>Tracheophyta</taxon>
        <taxon>Spermatophyta</taxon>
        <taxon>Magnoliopsida</taxon>
        <taxon>eudicotyledons</taxon>
        <taxon>Gunneridae</taxon>
        <taxon>Pentapetalae</taxon>
        <taxon>rosids</taxon>
        <taxon>fabids</taxon>
        <taxon>Rosales</taxon>
        <taxon>Rhamnaceae</taxon>
        <taxon>rhamnoid group</taxon>
        <taxon>Rhamneae</taxon>
        <taxon>Rhamnella</taxon>
    </lineage>
</organism>
<dbReference type="AlphaFoldDB" id="A0A8K0MTR1"/>
<name>A0A8K0MTR1_9ROSA</name>
<dbReference type="Proteomes" id="UP000796880">
    <property type="component" value="Unassembled WGS sequence"/>
</dbReference>
<gene>
    <name evidence="1" type="ORF">FNV43_RR01967</name>
</gene>